<comment type="caution">
    <text evidence="3">The sequence shown here is derived from an EMBL/GenBank/DDBJ whole genome shotgun (WGS) entry which is preliminary data.</text>
</comment>
<dbReference type="AlphaFoldDB" id="A0A1F5T9G2"/>
<organism evidence="3 4">
    <name type="scientific">Candidatus Falkowbacteria bacterium RIFOXYC2_FULL_48_21</name>
    <dbReference type="NCBI Taxonomy" id="1798005"/>
    <lineage>
        <taxon>Bacteria</taxon>
        <taxon>Candidatus Falkowiibacteriota</taxon>
    </lineage>
</organism>
<dbReference type="GO" id="GO:0045900">
    <property type="term" value="P:negative regulation of translational elongation"/>
    <property type="evidence" value="ECO:0007669"/>
    <property type="project" value="TreeGrafter"/>
</dbReference>
<feature type="coiled-coil region" evidence="2">
    <location>
        <begin position="70"/>
        <end position="97"/>
    </location>
</feature>
<dbReference type="NCBIfam" id="TIGR00741">
    <property type="entry name" value="yfiA"/>
    <property type="match status" value="1"/>
</dbReference>
<evidence type="ECO:0000313" key="3">
    <source>
        <dbReference type="EMBL" id="OGF35403.1"/>
    </source>
</evidence>
<reference evidence="3 4" key="1">
    <citation type="journal article" date="2016" name="Nat. Commun.">
        <title>Thousands of microbial genomes shed light on interconnected biogeochemical processes in an aquifer system.</title>
        <authorList>
            <person name="Anantharaman K."/>
            <person name="Brown C.T."/>
            <person name="Hug L.A."/>
            <person name="Sharon I."/>
            <person name="Castelle C.J."/>
            <person name="Probst A.J."/>
            <person name="Thomas B.C."/>
            <person name="Singh A."/>
            <person name="Wilkins M.J."/>
            <person name="Karaoz U."/>
            <person name="Brodie E.L."/>
            <person name="Williams K.H."/>
            <person name="Hubbard S.S."/>
            <person name="Banfield J.F."/>
        </authorList>
    </citation>
    <scope>NUCLEOTIDE SEQUENCE [LARGE SCALE GENOMIC DNA]</scope>
</reference>
<gene>
    <name evidence="3" type="ORF">A2482_04065</name>
</gene>
<dbReference type="SUPFAM" id="SSF69754">
    <property type="entry name" value="Ribosome binding protein Y (YfiA homologue)"/>
    <property type="match status" value="1"/>
</dbReference>
<dbReference type="InterPro" id="IPR036567">
    <property type="entry name" value="RHF-like"/>
</dbReference>
<dbReference type="GO" id="GO:0022627">
    <property type="term" value="C:cytosolic small ribosomal subunit"/>
    <property type="evidence" value="ECO:0007669"/>
    <property type="project" value="TreeGrafter"/>
</dbReference>
<dbReference type="Proteomes" id="UP000178656">
    <property type="component" value="Unassembled WGS sequence"/>
</dbReference>
<sequence>MRINIKATNFELTAAIKSHVEEKFGALDKYFDNIQGVDVELGLITKGQQKGEIYFCEANVSVPKKLIRFRKEYEDMMKAINDVKKGIQNEIQKYKEMLRS</sequence>
<dbReference type="InterPro" id="IPR050574">
    <property type="entry name" value="HPF/YfiA_ribosome-assoc"/>
</dbReference>
<evidence type="ECO:0000313" key="4">
    <source>
        <dbReference type="Proteomes" id="UP000178656"/>
    </source>
</evidence>
<name>A0A1F5T9G2_9BACT</name>
<dbReference type="CDD" id="cd00552">
    <property type="entry name" value="RaiA"/>
    <property type="match status" value="1"/>
</dbReference>
<keyword evidence="1" id="KW-0810">Translation regulation</keyword>
<evidence type="ECO:0000256" key="1">
    <source>
        <dbReference type="ARBA" id="ARBA00022845"/>
    </source>
</evidence>
<dbReference type="GO" id="GO:0043024">
    <property type="term" value="F:ribosomal small subunit binding"/>
    <property type="evidence" value="ECO:0007669"/>
    <property type="project" value="TreeGrafter"/>
</dbReference>
<dbReference type="EMBL" id="MFGM01000051">
    <property type="protein sequence ID" value="OGF35403.1"/>
    <property type="molecule type" value="Genomic_DNA"/>
</dbReference>
<dbReference type="InterPro" id="IPR003489">
    <property type="entry name" value="RHF/RaiA"/>
</dbReference>
<dbReference type="Pfam" id="PF02482">
    <property type="entry name" value="Ribosomal_S30AE"/>
    <property type="match status" value="1"/>
</dbReference>
<accession>A0A1F5T9G2</accession>
<protein>
    <submittedName>
        <fullName evidence="3">Ribosomal subunit interface protein</fullName>
    </submittedName>
</protein>
<evidence type="ECO:0000256" key="2">
    <source>
        <dbReference type="SAM" id="Coils"/>
    </source>
</evidence>
<keyword evidence="2" id="KW-0175">Coiled coil</keyword>
<dbReference type="PANTHER" id="PTHR33231">
    <property type="entry name" value="30S RIBOSOMAL PROTEIN"/>
    <property type="match status" value="1"/>
</dbReference>
<dbReference type="PANTHER" id="PTHR33231:SF1">
    <property type="entry name" value="30S RIBOSOMAL PROTEIN"/>
    <property type="match status" value="1"/>
</dbReference>
<proteinExistence type="predicted"/>
<dbReference type="Gene3D" id="3.30.160.100">
    <property type="entry name" value="Ribosome hibernation promotion factor-like"/>
    <property type="match status" value="1"/>
</dbReference>